<reference evidence="2 3" key="1">
    <citation type="submission" date="2017-06" db="EMBL/GenBank/DDBJ databases">
        <title>Genome sequence of Bacillus sonorensis strain SRCM101395.</title>
        <authorList>
            <person name="Cho S.H."/>
        </authorList>
    </citation>
    <scope>NUCLEOTIDE SEQUENCE [LARGE SCALE GENOMIC DNA]</scope>
    <source>
        <strain evidence="2 3">SRCM101395</strain>
    </source>
</reference>
<organism evidence="2 3">
    <name type="scientific">Bacillus sonorensis</name>
    <dbReference type="NCBI Taxonomy" id="119858"/>
    <lineage>
        <taxon>Bacteria</taxon>
        <taxon>Bacillati</taxon>
        <taxon>Bacillota</taxon>
        <taxon>Bacilli</taxon>
        <taxon>Bacillales</taxon>
        <taxon>Bacillaceae</taxon>
        <taxon>Bacillus</taxon>
    </lineage>
</organism>
<evidence type="ECO:0000313" key="2">
    <source>
        <dbReference type="EMBL" id="ASB91435.1"/>
    </source>
</evidence>
<dbReference type="InterPro" id="IPR001086">
    <property type="entry name" value="Preph_deHydtase"/>
</dbReference>
<dbReference type="SUPFAM" id="SSF53850">
    <property type="entry name" value="Periplasmic binding protein-like II"/>
    <property type="match status" value="1"/>
</dbReference>
<proteinExistence type="predicted"/>
<evidence type="ECO:0000313" key="3">
    <source>
        <dbReference type="Proteomes" id="UP000196877"/>
    </source>
</evidence>
<name>A0ABN5AKX3_9BACI</name>
<dbReference type="Pfam" id="PF00800">
    <property type="entry name" value="PDT"/>
    <property type="match status" value="1"/>
</dbReference>
<sequence length="191" mass="21033">MIATKVQEDQAVMIVHTLGPRGTNCEKAGLLWLKNQGLQGEVRLYETLEEALPHVKMTENSVLLGCAVYPLLHNIVFENLLDLEIIDSFVMPTYNMVFAAKPNTKEADIKTIASHPAPAHLAKLFSDEVQLVNSNSQAAIACASNAADGCITTIKAADENHLQVIKDFGEVPMCFTIHGLQKHEGGNRWRR</sequence>
<dbReference type="EMBL" id="CP021920">
    <property type="protein sequence ID" value="ASB91435.1"/>
    <property type="molecule type" value="Genomic_DNA"/>
</dbReference>
<gene>
    <name evidence="2" type="ORF">S101395_04952</name>
</gene>
<dbReference type="Proteomes" id="UP000196877">
    <property type="component" value="Chromosome"/>
</dbReference>
<protein>
    <recommendedName>
        <fullName evidence="1">Prephenate dehydratase domain-containing protein</fullName>
    </recommendedName>
</protein>
<evidence type="ECO:0000259" key="1">
    <source>
        <dbReference type="Pfam" id="PF00800"/>
    </source>
</evidence>
<dbReference type="GeneID" id="92855809"/>
<keyword evidence="3" id="KW-1185">Reference proteome</keyword>
<accession>A0ABN5AKX3</accession>
<dbReference type="RefSeq" id="WP_006639713.1">
    <property type="nucleotide sequence ID" value="NZ_BORD01000001.1"/>
</dbReference>
<feature type="domain" description="Prephenate dehydratase" evidence="1">
    <location>
        <begin position="16"/>
        <end position="166"/>
    </location>
</feature>